<protein>
    <recommendedName>
        <fullName evidence="4">DUF834 domain-containing protein</fullName>
    </recommendedName>
</protein>
<comment type="caution">
    <text evidence="2">The sequence shown here is derived from an EMBL/GenBank/DDBJ whole genome shotgun (WGS) entry which is preliminary data.</text>
</comment>
<gene>
    <name evidence="2" type="ORF">E2562_016115</name>
</gene>
<evidence type="ECO:0000256" key="1">
    <source>
        <dbReference type="SAM" id="MobiDB-lite"/>
    </source>
</evidence>
<proteinExistence type="predicted"/>
<evidence type="ECO:0000313" key="2">
    <source>
        <dbReference type="EMBL" id="KAF0888657.1"/>
    </source>
</evidence>
<dbReference type="AlphaFoldDB" id="A0A6G1BLQ9"/>
<name>A0A6G1BLQ9_9ORYZ</name>
<evidence type="ECO:0008006" key="4">
    <source>
        <dbReference type="Google" id="ProtNLM"/>
    </source>
</evidence>
<keyword evidence="3" id="KW-1185">Reference proteome</keyword>
<sequence>AGGDDIGVAHQRRDNGWQRTPRGAEVDGDEEEERRLRGSPSQCKTMMGVASSQRRRWNRAAAAQCARAVERSGGGWELRLGTAVAGQGSVERS</sequence>
<organism evidence="2 3">
    <name type="scientific">Oryza meyeriana var. granulata</name>
    <dbReference type="NCBI Taxonomy" id="110450"/>
    <lineage>
        <taxon>Eukaryota</taxon>
        <taxon>Viridiplantae</taxon>
        <taxon>Streptophyta</taxon>
        <taxon>Embryophyta</taxon>
        <taxon>Tracheophyta</taxon>
        <taxon>Spermatophyta</taxon>
        <taxon>Magnoliopsida</taxon>
        <taxon>Liliopsida</taxon>
        <taxon>Poales</taxon>
        <taxon>Poaceae</taxon>
        <taxon>BOP clade</taxon>
        <taxon>Oryzoideae</taxon>
        <taxon>Oryzeae</taxon>
        <taxon>Oryzinae</taxon>
        <taxon>Oryza</taxon>
        <taxon>Oryza meyeriana</taxon>
    </lineage>
</organism>
<dbReference type="Proteomes" id="UP000479710">
    <property type="component" value="Unassembled WGS sequence"/>
</dbReference>
<reference evidence="2 3" key="1">
    <citation type="submission" date="2019-11" db="EMBL/GenBank/DDBJ databases">
        <title>Whole genome sequence of Oryza granulata.</title>
        <authorList>
            <person name="Li W."/>
        </authorList>
    </citation>
    <scope>NUCLEOTIDE SEQUENCE [LARGE SCALE GENOMIC DNA]</scope>
    <source>
        <strain evidence="3">cv. Menghai</strain>
        <tissue evidence="2">Leaf</tissue>
    </source>
</reference>
<feature type="non-terminal residue" evidence="2">
    <location>
        <position position="1"/>
    </location>
</feature>
<accession>A0A6G1BLQ9</accession>
<dbReference type="EMBL" id="SPHZ02000012">
    <property type="protein sequence ID" value="KAF0888657.1"/>
    <property type="molecule type" value="Genomic_DNA"/>
</dbReference>
<evidence type="ECO:0000313" key="3">
    <source>
        <dbReference type="Proteomes" id="UP000479710"/>
    </source>
</evidence>
<feature type="region of interest" description="Disordered" evidence="1">
    <location>
        <begin position="1"/>
        <end position="51"/>
    </location>
</feature>